<sequence length="142" mass="16400">MPKFSLERIIDAKRESVYNIFSDFENFPKLFPQHFPSIRVRSVRNNISVVEEYLRLGDKEFLIMAKHVSNSPTSHDVFVIGGDAKGSIFKEKFLELEKGTKVMVEVDFKIKGKLKISSLFGKNTYEQDYGKILDDFVKNAEN</sequence>
<dbReference type="InterPro" id="IPR005031">
    <property type="entry name" value="COQ10_START"/>
</dbReference>
<dbReference type="Gene3D" id="3.30.530.20">
    <property type="match status" value="1"/>
</dbReference>
<dbReference type="KEGG" id="nin:NADRNF5_1305"/>
<feature type="domain" description="Coenzyme Q-binding protein COQ10 START" evidence="1">
    <location>
        <begin position="10"/>
        <end position="136"/>
    </location>
</feature>
<reference evidence="3" key="1">
    <citation type="submission" date="2015-03" db="EMBL/GenBank/DDBJ databases">
        <title>Characterization of two novel Thaumarchaeota isolated from the Northern Adriatic Sea.</title>
        <authorList>
            <person name="Bayer B."/>
            <person name="Vojvoda J."/>
            <person name="Offre P."/>
            <person name="Srivastava A."/>
            <person name="Elisabeth N."/>
            <person name="Garcia J.A.L."/>
            <person name="Schleper C."/>
            <person name="Herndl G.J."/>
        </authorList>
    </citation>
    <scope>NUCLEOTIDE SEQUENCE [LARGE SCALE GENOMIC DNA]</scope>
    <source>
        <strain evidence="3">NF5</strain>
    </source>
</reference>
<dbReference type="OrthoDB" id="10113at2157"/>
<gene>
    <name evidence="2" type="ORF">NADRNF5_1305</name>
</gene>
<dbReference type="RefSeq" id="WP_048116245.1">
    <property type="nucleotide sequence ID" value="NZ_CP011070.1"/>
</dbReference>
<dbReference type="HOGENOM" id="CLU_148444_0_0_2"/>
<proteinExistence type="predicted"/>
<accession>A0A0D5C2Q1</accession>
<dbReference type="SUPFAM" id="SSF55961">
    <property type="entry name" value="Bet v1-like"/>
    <property type="match status" value="1"/>
</dbReference>
<evidence type="ECO:0000313" key="2">
    <source>
        <dbReference type="EMBL" id="AJW70991.1"/>
    </source>
</evidence>
<organism evidence="2 3">
    <name type="scientific">Nitrosopumilus adriaticus</name>
    <dbReference type="NCBI Taxonomy" id="1580092"/>
    <lineage>
        <taxon>Archaea</taxon>
        <taxon>Nitrososphaerota</taxon>
        <taxon>Nitrososphaeria</taxon>
        <taxon>Nitrosopumilales</taxon>
        <taxon>Nitrosopumilaceae</taxon>
        <taxon>Nitrosopumilus</taxon>
    </lineage>
</organism>
<keyword evidence="3" id="KW-1185">Reference proteome</keyword>
<evidence type="ECO:0000259" key="1">
    <source>
        <dbReference type="Pfam" id="PF03364"/>
    </source>
</evidence>
<dbReference type="Pfam" id="PF03364">
    <property type="entry name" value="Polyketide_cyc"/>
    <property type="match status" value="1"/>
</dbReference>
<reference evidence="2 3" key="2">
    <citation type="journal article" date="2016" name="ISME J.">
        <title>Physiological and genomic characterization of two novel marine thaumarchaeal strains indicates niche differentiation.</title>
        <authorList>
            <person name="Bayer B."/>
            <person name="Vojvoda J."/>
            <person name="Offre P."/>
            <person name="Alves R.J."/>
            <person name="Elisabeth N.H."/>
            <person name="Garcia J.A."/>
            <person name="Volland J.M."/>
            <person name="Srivastava A."/>
            <person name="Schleper C."/>
            <person name="Herndl G.J."/>
        </authorList>
    </citation>
    <scope>NUCLEOTIDE SEQUENCE [LARGE SCALE GENOMIC DNA]</scope>
    <source>
        <strain evidence="2 3">NF5</strain>
    </source>
</reference>
<dbReference type="GeneID" id="24820499"/>
<dbReference type="AlphaFoldDB" id="A0A0D5C2Q1"/>
<dbReference type="InterPro" id="IPR023393">
    <property type="entry name" value="START-like_dom_sf"/>
</dbReference>
<name>A0A0D5C2Q1_9ARCH</name>
<dbReference type="EMBL" id="CP011070">
    <property type="protein sequence ID" value="AJW70991.1"/>
    <property type="molecule type" value="Genomic_DNA"/>
</dbReference>
<evidence type="ECO:0000313" key="3">
    <source>
        <dbReference type="Proteomes" id="UP000032408"/>
    </source>
</evidence>
<dbReference type="Proteomes" id="UP000032408">
    <property type="component" value="Chromosome"/>
</dbReference>
<protein>
    <recommendedName>
        <fullName evidence="1">Coenzyme Q-binding protein COQ10 START domain-containing protein</fullName>
    </recommendedName>
</protein>
<dbReference type="STRING" id="1580092.NADRNF5_1305"/>